<name>A0A495JDF0_9ACTN</name>
<reference evidence="1 2" key="1">
    <citation type="submission" date="2018-10" db="EMBL/GenBank/DDBJ databases">
        <title>Sequencing the genomes of 1000 actinobacteria strains.</title>
        <authorList>
            <person name="Klenk H.-P."/>
        </authorList>
    </citation>
    <scope>NUCLEOTIDE SEQUENCE [LARGE SCALE GENOMIC DNA]</scope>
    <source>
        <strain evidence="1 2">DSM 45175</strain>
    </source>
</reference>
<evidence type="ECO:0000313" key="2">
    <source>
        <dbReference type="Proteomes" id="UP000277671"/>
    </source>
</evidence>
<comment type="caution">
    <text evidence="1">The sequence shown here is derived from an EMBL/GenBank/DDBJ whole genome shotgun (WGS) entry which is preliminary data.</text>
</comment>
<dbReference type="Proteomes" id="UP000277671">
    <property type="component" value="Unassembled WGS sequence"/>
</dbReference>
<gene>
    <name evidence="1" type="ORF">BDK92_0310</name>
</gene>
<sequence length="68" mass="7647">MATQGEFVRFLNRIQRGLNLPRGFNADGRTLGLGLALALESQRRATRPSDEEIARLLNEHTENDLVKV</sequence>
<dbReference type="EMBL" id="RBKT01000001">
    <property type="protein sequence ID" value="RKR86089.1"/>
    <property type="molecule type" value="Genomic_DNA"/>
</dbReference>
<evidence type="ECO:0000313" key="1">
    <source>
        <dbReference type="EMBL" id="RKR86089.1"/>
    </source>
</evidence>
<organism evidence="1 2">
    <name type="scientific">Micromonospora pisi</name>
    <dbReference type="NCBI Taxonomy" id="589240"/>
    <lineage>
        <taxon>Bacteria</taxon>
        <taxon>Bacillati</taxon>
        <taxon>Actinomycetota</taxon>
        <taxon>Actinomycetes</taxon>
        <taxon>Micromonosporales</taxon>
        <taxon>Micromonosporaceae</taxon>
        <taxon>Micromonospora</taxon>
    </lineage>
</organism>
<dbReference type="OrthoDB" id="3396053at2"/>
<accession>A0A495JDF0</accession>
<protein>
    <submittedName>
        <fullName evidence="1">Uncharacterized protein</fullName>
    </submittedName>
</protein>
<dbReference type="RefSeq" id="WP_121153888.1">
    <property type="nucleotide sequence ID" value="NZ_RBKT01000001.1"/>
</dbReference>
<proteinExistence type="predicted"/>
<dbReference type="AlphaFoldDB" id="A0A495JDF0"/>
<keyword evidence="2" id="KW-1185">Reference proteome</keyword>